<proteinExistence type="predicted"/>
<dbReference type="Proteomes" id="UP000466997">
    <property type="component" value="Chromosome"/>
</dbReference>
<reference evidence="1 2" key="1">
    <citation type="journal article" date="2019" name="Emerg. Microbes Infect.">
        <title>Comprehensive subspecies identification of 175 nontuberculous mycobacteria species based on 7547 genomic profiles.</title>
        <authorList>
            <person name="Matsumoto Y."/>
            <person name="Kinjo T."/>
            <person name="Motooka D."/>
            <person name="Nabeya D."/>
            <person name="Jung N."/>
            <person name="Uechi K."/>
            <person name="Horii T."/>
            <person name="Iida T."/>
            <person name="Fujita J."/>
            <person name="Nakamura S."/>
        </authorList>
    </citation>
    <scope>NUCLEOTIDE SEQUENCE [LARGE SCALE GENOMIC DNA]</scope>
    <source>
        <strain evidence="1 2">JCM 6391</strain>
    </source>
</reference>
<dbReference type="InterPro" id="IPR009003">
    <property type="entry name" value="Peptidase_S1_PA"/>
</dbReference>
<evidence type="ECO:0008006" key="3">
    <source>
        <dbReference type="Google" id="ProtNLM"/>
    </source>
</evidence>
<gene>
    <name evidence="1" type="ORF">MNVM_22520</name>
</gene>
<protein>
    <recommendedName>
        <fullName evidence="3">Protease</fullName>
    </recommendedName>
</protein>
<dbReference type="InterPro" id="IPR043504">
    <property type="entry name" value="Peptidase_S1_PA_chymotrypsin"/>
</dbReference>
<accession>A0A7I7JPM1</accession>
<keyword evidence="2" id="KW-1185">Reference proteome</keyword>
<dbReference type="SUPFAM" id="SSF50494">
    <property type="entry name" value="Trypsin-like serine proteases"/>
    <property type="match status" value="1"/>
</dbReference>
<evidence type="ECO:0000313" key="2">
    <source>
        <dbReference type="Proteomes" id="UP000466997"/>
    </source>
</evidence>
<dbReference type="Gene3D" id="2.40.10.10">
    <property type="entry name" value="Trypsin-like serine proteases"/>
    <property type="match status" value="2"/>
</dbReference>
<sequence>MVAKVLGTPLRSALADLVEARDAFLRSALLTGCPPVRCRRGLMLPCGSSPDDPGKAAAEMGRPHVKLFLYPPGVELIDGRTAVQIAHHWLLRTIATVLTLASCVAMAGIAAPAARVAADNKVVMGGGAGLVVDGDTMCTLTSIGHDNTGALIGFTSAHCGGPGAEVAAEGSESNGTIGLMVAGNDNLDYAVIEFDPEKVTPVSNFGGFIIGGIGPDPSFGQIACKQGRTTGNSCGVTWGPGQDPGTIVMQVCGRPGDSGGPVVVNNMLVGMIHGAFSEALPTCVVKYIPLHTPAVVVSINAVLGDINANNRPGAGFVPIG</sequence>
<name>A0A7I7JPM1_9MYCO</name>
<dbReference type="KEGG" id="mnm:MNVM_22520"/>
<organism evidence="1 2">
    <name type="scientific">Mycobacterium novum</name>
    <dbReference type="NCBI Taxonomy" id="2492438"/>
    <lineage>
        <taxon>Bacteria</taxon>
        <taxon>Bacillati</taxon>
        <taxon>Actinomycetota</taxon>
        <taxon>Actinomycetes</taxon>
        <taxon>Mycobacteriales</taxon>
        <taxon>Mycobacteriaceae</taxon>
        <taxon>Mycobacterium</taxon>
    </lineage>
</organism>
<dbReference type="EMBL" id="AP022562">
    <property type="protein sequence ID" value="BBX13171.1"/>
    <property type="molecule type" value="Genomic_DNA"/>
</dbReference>
<dbReference type="AlphaFoldDB" id="A0A7I7JPM1"/>
<evidence type="ECO:0000313" key="1">
    <source>
        <dbReference type="EMBL" id="BBX13171.1"/>
    </source>
</evidence>